<dbReference type="GO" id="GO:0006281">
    <property type="term" value="P:DNA repair"/>
    <property type="evidence" value="ECO:0007669"/>
    <property type="project" value="UniProtKB-ARBA"/>
</dbReference>
<reference evidence="2" key="1">
    <citation type="submission" date="2016-05" db="EMBL/GenBank/DDBJ databases">
        <authorList>
            <person name="Lavstsen T."/>
            <person name="Jespersen J.S."/>
        </authorList>
    </citation>
    <scope>NUCLEOTIDE SEQUENCE</scope>
    <source>
        <tissue evidence="2">Brain</tissue>
    </source>
</reference>
<dbReference type="PANTHER" id="PTHR47526:SF4">
    <property type="entry name" value="SWIM-TYPE DOMAIN-CONTAINING PROTEIN"/>
    <property type="match status" value="1"/>
</dbReference>
<dbReference type="EMBL" id="HADW01003535">
    <property type="protein sequence ID" value="SBP04935.1"/>
    <property type="molecule type" value="Transcribed_RNA"/>
</dbReference>
<feature type="domain" description="YqaJ viral recombinase" evidence="1">
    <location>
        <begin position="1"/>
        <end position="111"/>
    </location>
</feature>
<dbReference type="SUPFAM" id="SSF52980">
    <property type="entry name" value="Restriction endonuclease-like"/>
    <property type="match status" value="1"/>
</dbReference>
<accession>A0A1A7WGS6</accession>
<dbReference type="PANTHER" id="PTHR47526">
    <property type="entry name" value="ATP-DEPENDENT DNA HELICASE"/>
    <property type="match status" value="1"/>
</dbReference>
<organism evidence="2">
    <name type="scientific">Iconisemion striatum</name>
    <dbReference type="NCBI Taxonomy" id="60296"/>
    <lineage>
        <taxon>Eukaryota</taxon>
        <taxon>Metazoa</taxon>
        <taxon>Chordata</taxon>
        <taxon>Craniata</taxon>
        <taxon>Vertebrata</taxon>
        <taxon>Euteleostomi</taxon>
        <taxon>Actinopterygii</taxon>
        <taxon>Neopterygii</taxon>
        <taxon>Teleostei</taxon>
        <taxon>Neoteleostei</taxon>
        <taxon>Acanthomorphata</taxon>
        <taxon>Ovalentaria</taxon>
        <taxon>Atherinomorphae</taxon>
        <taxon>Cyprinodontiformes</taxon>
        <taxon>Nothobranchiidae</taxon>
        <taxon>Iconisemion</taxon>
    </lineage>
</organism>
<dbReference type="InterPro" id="IPR019080">
    <property type="entry name" value="YqaJ_viral_recombinase"/>
</dbReference>
<dbReference type="Gene3D" id="3.90.320.10">
    <property type="match status" value="1"/>
</dbReference>
<reference evidence="2" key="2">
    <citation type="submission" date="2016-06" db="EMBL/GenBank/DDBJ databases">
        <title>The genome of a short-lived fish provides insights into sex chromosome evolution and the genetic control of aging.</title>
        <authorList>
            <person name="Reichwald K."/>
            <person name="Felder M."/>
            <person name="Petzold A."/>
            <person name="Koch P."/>
            <person name="Groth M."/>
            <person name="Platzer M."/>
        </authorList>
    </citation>
    <scope>NUCLEOTIDE SEQUENCE</scope>
    <source>
        <tissue evidence="2">Brain</tissue>
    </source>
</reference>
<evidence type="ECO:0000313" key="2">
    <source>
        <dbReference type="EMBL" id="SBP04935.1"/>
    </source>
</evidence>
<proteinExistence type="predicted"/>
<dbReference type="InterPro" id="IPR011604">
    <property type="entry name" value="PDDEXK-like_dom_sf"/>
</dbReference>
<dbReference type="Pfam" id="PF09588">
    <property type="entry name" value="YqaJ"/>
    <property type="match status" value="1"/>
</dbReference>
<gene>
    <name evidence="2" type="primary">BRAFLDRAFT_89736</name>
</gene>
<sequence>WGVEHESDARKAYTELMTAHHKKLQVRQCGFIVNTSFPELGASPDGLTVCGCCGNGCLEIKCPFKYRMDSIKKALHAQDNNFCLESAEKGICLKKEHPYYTQVQTQIFVTNSKHCDFIVWTKKDIVVRIFPDADFWKPCLKKAQEFFHKVCLPEIVGKYFSQCSSVENDP</sequence>
<evidence type="ECO:0000259" key="1">
    <source>
        <dbReference type="Pfam" id="PF09588"/>
    </source>
</evidence>
<dbReference type="InterPro" id="IPR011335">
    <property type="entry name" value="Restrct_endonuc-II-like"/>
</dbReference>
<protein>
    <recommendedName>
        <fullName evidence="1">YqaJ viral recombinase domain-containing protein</fullName>
    </recommendedName>
</protein>
<dbReference type="AlphaFoldDB" id="A0A1A7WGS6"/>
<name>A0A1A7WGS6_9TELE</name>
<dbReference type="CDD" id="cd22343">
    <property type="entry name" value="PDDEXK_lambda_exonuclease-like"/>
    <property type="match status" value="1"/>
</dbReference>
<feature type="non-terminal residue" evidence="2">
    <location>
        <position position="1"/>
    </location>
</feature>